<evidence type="ECO:0000256" key="1">
    <source>
        <dbReference type="SAM" id="Phobius"/>
    </source>
</evidence>
<feature type="transmembrane region" description="Helical" evidence="1">
    <location>
        <begin position="438"/>
        <end position="458"/>
    </location>
</feature>
<comment type="caution">
    <text evidence="2">The sequence shown here is derived from an EMBL/GenBank/DDBJ whole genome shotgun (WGS) entry which is preliminary data.</text>
</comment>
<protein>
    <submittedName>
        <fullName evidence="2">Uncharacterized protein</fullName>
    </submittedName>
</protein>
<keyword evidence="3" id="KW-1185">Reference proteome</keyword>
<keyword evidence="1" id="KW-0812">Transmembrane</keyword>
<keyword evidence="1" id="KW-0472">Membrane</keyword>
<evidence type="ECO:0000313" key="3">
    <source>
        <dbReference type="Proteomes" id="UP000604475"/>
    </source>
</evidence>
<dbReference type="EMBL" id="JAEACQ010000177">
    <property type="protein sequence ID" value="MBL7628216.1"/>
    <property type="molecule type" value="Genomic_DNA"/>
</dbReference>
<keyword evidence="1" id="KW-1133">Transmembrane helix</keyword>
<name>A0A937URW1_9ACTN</name>
<evidence type="ECO:0000313" key="2">
    <source>
        <dbReference type="EMBL" id="MBL7628216.1"/>
    </source>
</evidence>
<feature type="transmembrane region" description="Helical" evidence="1">
    <location>
        <begin position="242"/>
        <end position="261"/>
    </location>
</feature>
<proteinExistence type="predicted"/>
<organism evidence="2 3">
    <name type="scientific">Frankia nepalensis</name>
    <dbReference type="NCBI Taxonomy" id="1836974"/>
    <lineage>
        <taxon>Bacteria</taxon>
        <taxon>Bacillati</taxon>
        <taxon>Actinomycetota</taxon>
        <taxon>Actinomycetes</taxon>
        <taxon>Frankiales</taxon>
        <taxon>Frankiaceae</taxon>
        <taxon>Frankia</taxon>
    </lineage>
</organism>
<feature type="transmembrane region" description="Helical" evidence="1">
    <location>
        <begin position="210"/>
        <end position="230"/>
    </location>
</feature>
<accession>A0A937URW1</accession>
<dbReference type="AlphaFoldDB" id="A0A937URW1"/>
<sequence>MSTPRRLMLTAVGAAFWLALLASLTLVTSLDRRDALRHARDRSGQLVVEAQLVRGELASADTAAAASVFAFVVANDNALGDPAQRAAYQRARELTRFRERIAAANAGVVRMRGLGVDTCLRPEPGRPADRPLCAEKILTELAALITDYHTQVITARSTNRTGNAIGESYLRVASDLARDDIIPRLDDLVQLGGNEVDRDFREATDGDREALLLALFVCGGLGLVALQVYYARRSRRVFEVRLLAASGCLLLAVALLATATAEQQARAQEALDKGYAPLAMLSQARVFALQAHADENLDLTSLGVTADHQAGLARSIEGLGYDAETGGRLPPGTLPDRRGSLSLALDTLPADVVDPSLERSLRAWLAVRGEVVSLLGGAVGTDEELGVASGDFRRATLLTAGRGAVAFDELDSGLEGAVDRGARHFRDQMSAATAPRTFLGLPAGLALFAAAGLVLWAMSERRREYQP</sequence>
<reference evidence="2" key="1">
    <citation type="submission" date="2020-12" db="EMBL/GenBank/DDBJ databases">
        <title>Genomic characterization of non-nitrogen-fixing Frankia strains.</title>
        <authorList>
            <person name="Carlos-Shanley C."/>
            <person name="Guerra T."/>
            <person name="Hahn D."/>
        </authorList>
    </citation>
    <scope>NUCLEOTIDE SEQUENCE</scope>
    <source>
        <strain evidence="2">CN6</strain>
    </source>
</reference>
<gene>
    <name evidence="2" type="ORF">I7412_13865</name>
</gene>
<dbReference type="Proteomes" id="UP000604475">
    <property type="component" value="Unassembled WGS sequence"/>
</dbReference>
<dbReference type="RefSeq" id="WP_203005184.1">
    <property type="nucleotide sequence ID" value="NZ_JADWYU010000216.1"/>
</dbReference>